<gene>
    <name evidence="9" type="ORF">DQK91_22495</name>
</gene>
<evidence type="ECO:0000256" key="6">
    <source>
        <dbReference type="ARBA" id="ARBA00047989"/>
    </source>
</evidence>
<evidence type="ECO:0000256" key="4">
    <source>
        <dbReference type="ARBA" id="ARBA00022723"/>
    </source>
</evidence>
<dbReference type="InterPro" id="IPR038371">
    <property type="entry name" value="Cu_polyphenol_OxRdtase_sf"/>
</dbReference>
<sequence>MGPSASEFTNFDAEFGPAFEPYVDRNTMRVNLWKLTHDQLVTAGVPADNIYAIDLCTFSLPRTFFSYR</sequence>
<dbReference type="Proteomes" id="UP000434052">
    <property type="component" value="Unassembled WGS sequence"/>
</dbReference>
<comment type="catalytic activity">
    <reaction evidence="8">
        <text>S-methyl-5'-thioadenosine + phosphate = 5-(methylsulfanyl)-alpha-D-ribose 1-phosphate + adenine</text>
        <dbReference type="Rhea" id="RHEA:11852"/>
        <dbReference type="ChEBI" id="CHEBI:16708"/>
        <dbReference type="ChEBI" id="CHEBI:17509"/>
        <dbReference type="ChEBI" id="CHEBI:43474"/>
        <dbReference type="ChEBI" id="CHEBI:58533"/>
        <dbReference type="EC" id="2.4.2.28"/>
    </reaction>
    <physiologicalReaction direction="left-to-right" evidence="8">
        <dbReference type="Rhea" id="RHEA:11853"/>
    </physiologicalReaction>
</comment>
<comment type="caution">
    <text evidence="9">The sequence shown here is derived from an EMBL/GenBank/DDBJ whole genome shotgun (WGS) entry which is preliminary data.</text>
</comment>
<protein>
    <submittedName>
        <fullName evidence="9">Laccase domain-containing protein</fullName>
    </submittedName>
</protein>
<dbReference type="Pfam" id="PF02578">
    <property type="entry name" value="Cu-oxidase_4"/>
    <property type="match status" value="1"/>
</dbReference>
<organism evidence="9 10">
    <name type="scientific">Oceanidesulfovibrio marinus</name>
    <dbReference type="NCBI Taxonomy" id="370038"/>
    <lineage>
        <taxon>Bacteria</taxon>
        <taxon>Pseudomonadati</taxon>
        <taxon>Thermodesulfobacteriota</taxon>
        <taxon>Desulfovibrionia</taxon>
        <taxon>Desulfovibrionales</taxon>
        <taxon>Desulfovibrionaceae</taxon>
        <taxon>Oceanidesulfovibrio</taxon>
    </lineage>
</organism>
<comment type="catalytic activity">
    <reaction evidence="1">
        <text>inosine + phosphate = alpha-D-ribose 1-phosphate + hypoxanthine</text>
        <dbReference type="Rhea" id="RHEA:27646"/>
        <dbReference type="ChEBI" id="CHEBI:17368"/>
        <dbReference type="ChEBI" id="CHEBI:17596"/>
        <dbReference type="ChEBI" id="CHEBI:43474"/>
        <dbReference type="ChEBI" id="CHEBI:57720"/>
        <dbReference type="EC" id="2.4.2.1"/>
    </reaction>
    <physiologicalReaction direction="left-to-right" evidence="1">
        <dbReference type="Rhea" id="RHEA:27647"/>
    </physiologicalReaction>
</comment>
<dbReference type="EMBL" id="QMIF01000150">
    <property type="protein sequence ID" value="TVM27842.1"/>
    <property type="molecule type" value="Genomic_DNA"/>
</dbReference>
<evidence type="ECO:0000313" key="10">
    <source>
        <dbReference type="Proteomes" id="UP000434052"/>
    </source>
</evidence>
<proteinExistence type="inferred from homology"/>
<accession>A0A6P1Z964</accession>
<keyword evidence="4" id="KW-0479">Metal-binding</keyword>
<comment type="catalytic activity">
    <reaction evidence="7">
        <text>adenosine + phosphate = alpha-D-ribose 1-phosphate + adenine</text>
        <dbReference type="Rhea" id="RHEA:27642"/>
        <dbReference type="ChEBI" id="CHEBI:16335"/>
        <dbReference type="ChEBI" id="CHEBI:16708"/>
        <dbReference type="ChEBI" id="CHEBI:43474"/>
        <dbReference type="ChEBI" id="CHEBI:57720"/>
        <dbReference type="EC" id="2.4.2.1"/>
    </reaction>
    <physiologicalReaction direction="left-to-right" evidence="7">
        <dbReference type="Rhea" id="RHEA:27643"/>
    </physiologicalReaction>
</comment>
<dbReference type="AlphaFoldDB" id="A0A6P1Z964"/>
<evidence type="ECO:0000256" key="1">
    <source>
        <dbReference type="ARBA" id="ARBA00000553"/>
    </source>
</evidence>
<evidence type="ECO:0000256" key="2">
    <source>
        <dbReference type="ARBA" id="ARBA00007353"/>
    </source>
</evidence>
<evidence type="ECO:0000256" key="5">
    <source>
        <dbReference type="ARBA" id="ARBA00022833"/>
    </source>
</evidence>
<dbReference type="InterPro" id="IPR011324">
    <property type="entry name" value="Cytotoxic_necrot_fac-like_cat"/>
</dbReference>
<dbReference type="GO" id="GO:0046872">
    <property type="term" value="F:metal ion binding"/>
    <property type="evidence" value="ECO:0007669"/>
    <property type="project" value="UniProtKB-KW"/>
</dbReference>
<dbReference type="SUPFAM" id="SSF64438">
    <property type="entry name" value="CNF1/YfiH-like putative cysteine hydrolases"/>
    <property type="match status" value="1"/>
</dbReference>
<evidence type="ECO:0000313" key="9">
    <source>
        <dbReference type="EMBL" id="TVM27842.1"/>
    </source>
</evidence>
<dbReference type="Gene3D" id="3.60.140.10">
    <property type="entry name" value="CNF1/YfiH-like putative cysteine hydrolases"/>
    <property type="match status" value="1"/>
</dbReference>
<name>A0A6P1Z964_9BACT</name>
<evidence type="ECO:0000256" key="3">
    <source>
        <dbReference type="ARBA" id="ARBA00022679"/>
    </source>
</evidence>
<comment type="catalytic activity">
    <reaction evidence="6">
        <text>adenosine + H2O + H(+) = inosine + NH4(+)</text>
        <dbReference type="Rhea" id="RHEA:24408"/>
        <dbReference type="ChEBI" id="CHEBI:15377"/>
        <dbReference type="ChEBI" id="CHEBI:15378"/>
        <dbReference type="ChEBI" id="CHEBI:16335"/>
        <dbReference type="ChEBI" id="CHEBI:17596"/>
        <dbReference type="ChEBI" id="CHEBI:28938"/>
        <dbReference type="EC" id="3.5.4.4"/>
    </reaction>
    <physiologicalReaction direction="left-to-right" evidence="6">
        <dbReference type="Rhea" id="RHEA:24409"/>
    </physiologicalReaction>
</comment>
<evidence type="ECO:0000256" key="8">
    <source>
        <dbReference type="ARBA" id="ARBA00049893"/>
    </source>
</evidence>
<comment type="similarity">
    <text evidence="2">Belongs to the purine nucleoside phosphorylase YfiH/LACC1 family.</text>
</comment>
<feature type="non-terminal residue" evidence="9">
    <location>
        <position position="68"/>
    </location>
</feature>
<keyword evidence="5" id="KW-0862">Zinc</keyword>
<dbReference type="GO" id="GO:0017061">
    <property type="term" value="F:S-methyl-5-thioadenosine phosphorylase activity"/>
    <property type="evidence" value="ECO:0007669"/>
    <property type="project" value="UniProtKB-EC"/>
</dbReference>
<keyword evidence="3" id="KW-0808">Transferase</keyword>
<reference evidence="9 10" key="1">
    <citation type="submission" date="2018-06" db="EMBL/GenBank/DDBJ databases">
        <title>Complete genome of Desulfovibrio marinus P48SEP.</title>
        <authorList>
            <person name="Crispim J.S."/>
            <person name="Vidigal P.M.P."/>
            <person name="Silva L.C.F."/>
            <person name="Araujo L.C."/>
            <person name="Laguardia C.N."/>
            <person name="Dias R.S."/>
            <person name="Sousa M.P."/>
            <person name="Paula S.O."/>
            <person name="Silva C."/>
        </authorList>
    </citation>
    <scope>NUCLEOTIDE SEQUENCE [LARGE SCALE GENOMIC DNA]</scope>
    <source>
        <strain evidence="9 10">P48SEP</strain>
    </source>
</reference>
<evidence type="ECO:0000256" key="7">
    <source>
        <dbReference type="ARBA" id="ARBA00048968"/>
    </source>
</evidence>
<dbReference type="InterPro" id="IPR003730">
    <property type="entry name" value="Cu_polyphenol_OxRdtase"/>
</dbReference>